<name>A0A397UET5_9GLOM</name>
<dbReference type="AlphaFoldDB" id="A0A397UET5"/>
<evidence type="ECO:0000313" key="1">
    <source>
        <dbReference type="EMBL" id="RIB07688.1"/>
    </source>
</evidence>
<proteinExistence type="predicted"/>
<keyword evidence="2" id="KW-1185">Reference proteome</keyword>
<sequence length="112" mass="13241">MPTNLENFTRRTQEIIHEWANIWNEAGLQQRGIQKATIINAIRGFQGCQPFPQNAQPRSDSIFYIVDTRNIEAQQIVQNIVDTLQRTYAQREVPTLERVYVWLLKENYLESY</sequence>
<dbReference type="Proteomes" id="UP000266673">
    <property type="component" value="Unassembled WGS sequence"/>
</dbReference>
<dbReference type="EMBL" id="QKWP01001617">
    <property type="protein sequence ID" value="RIB07688.1"/>
    <property type="molecule type" value="Genomic_DNA"/>
</dbReference>
<dbReference type="OrthoDB" id="2305053at2759"/>
<comment type="caution">
    <text evidence="1">The sequence shown here is derived from an EMBL/GenBank/DDBJ whole genome shotgun (WGS) entry which is preliminary data.</text>
</comment>
<evidence type="ECO:0000313" key="2">
    <source>
        <dbReference type="Proteomes" id="UP000266673"/>
    </source>
</evidence>
<organism evidence="1 2">
    <name type="scientific">Gigaspora rosea</name>
    <dbReference type="NCBI Taxonomy" id="44941"/>
    <lineage>
        <taxon>Eukaryota</taxon>
        <taxon>Fungi</taxon>
        <taxon>Fungi incertae sedis</taxon>
        <taxon>Mucoromycota</taxon>
        <taxon>Glomeromycotina</taxon>
        <taxon>Glomeromycetes</taxon>
        <taxon>Diversisporales</taxon>
        <taxon>Gigasporaceae</taxon>
        <taxon>Gigaspora</taxon>
    </lineage>
</organism>
<protein>
    <submittedName>
        <fullName evidence="1">Uncharacterized protein</fullName>
    </submittedName>
</protein>
<reference evidence="1 2" key="1">
    <citation type="submission" date="2018-06" db="EMBL/GenBank/DDBJ databases">
        <title>Comparative genomics reveals the genomic features of Rhizophagus irregularis, R. cerebriforme, R. diaphanum and Gigaspora rosea, and their symbiotic lifestyle signature.</title>
        <authorList>
            <person name="Morin E."/>
            <person name="San Clemente H."/>
            <person name="Chen E.C.H."/>
            <person name="De La Providencia I."/>
            <person name="Hainaut M."/>
            <person name="Kuo A."/>
            <person name="Kohler A."/>
            <person name="Murat C."/>
            <person name="Tang N."/>
            <person name="Roy S."/>
            <person name="Loubradou J."/>
            <person name="Henrissat B."/>
            <person name="Grigoriev I.V."/>
            <person name="Corradi N."/>
            <person name="Roux C."/>
            <person name="Martin F.M."/>
        </authorList>
    </citation>
    <scope>NUCLEOTIDE SEQUENCE [LARGE SCALE GENOMIC DNA]</scope>
    <source>
        <strain evidence="1 2">DAOM 194757</strain>
    </source>
</reference>
<gene>
    <name evidence="1" type="ORF">C2G38_2213726</name>
</gene>
<accession>A0A397UET5</accession>